<dbReference type="AlphaFoldDB" id="A0A562DIW2"/>
<evidence type="ECO:0000313" key="2">
    <source>
        <dbReference type="EMBL" id="TWH09517.1"/>
    </source>
</evidence>
<organism evidence="2 3">
    <name type="scientific">Rhodococcus rhodochrous J45</name>
    <dbReference type="NCBI Taxonomy" id="935266"/>
    <lineage>
        <taxon>Bacteria</taxon>
        <taxon>Bacillati</taxon>
        <taxon>Actinomycetota</taxon>
        <taxon>Actinomycetes</taxon>
        <taxon>Mycobacteriales</taxon>
        <taxon>Nocardiaceae</taxon>
        <taxon>Rhodococcus</taxon>
    </lineage>
</organism>
<proteinExistence type="predicted"/>
<dbReference type="EMBL" id="VLJT01000053">
    <property type="protein sequence ID" value="TWH09517.1"/>
    <property type="molecule type" value="Genomic_DNA"/>
</dbReference>
<dbReference type="RefSeq" id="WP_072816383.1">
    <property type="nucleotide sequence ID" value="NZ_VLJT01000053.1"/>
</dbReference>
<comment type="caution">
    <text evidence="2">The sequence shown here is derived from an EMBL/GenBank/DDBJ whole genome shotgun (WGS) entry which is preliminary data.</text>
</comment>
<gene>
    <name evidence="2" type="ORF">L618_005200000040</name>
</gene>
<sequence>MTAESLFAECIIPGCKQPVTDELTPCQTCRAIFGPMLHEADRPPSYTAADLAERDAGTAAAYRMMRALPTAAQHNDLDTERERRTAEHEKAAAQERGEAEKANQTCWLCEERRTCLLRPQGWECRQCREIR</sequence>
<accession>A0A562DIW2</accession>
<evidence type="ECO:0000256" key="1">
    <source>
        <dbReference type="SAM" id="MobiDB-lite"/>
    </source>
</evidence>
<evidence type="ECO:0000313" key="3">
    <source>
        <dbReference type="Proteomes" id="UP000317573"/>
    </source>
</evidence>
<dbReference type="Proteomes" id="UP000317573">
    <property type="component" value="Unassembled WGS sequence"/>
</dbReference>
<reference evidence="2 3" key="1">
    <citation type="submission" date="2019-07" db="EMBL/GenBank/DDBJ databases">
        <title>Genome sequencing of lignin-degrading bacterial isolates.</title>
        <authorList>
            <person name="Gladden J."/>
        </authorList>
    </citation>
    <scope>NUCLEOTIDE SEQUENCE [LARGE SCALE GENOMIC DNA]</scope>
    <source>
        <strain evidence="2 3">J45</strain>
    </source>
</reference>
<protein>
    <submittedName>
        <fullName evidence="2">Uncharacterized protein</fullName>
    </submittedName>
</protein>
<feature type="region of interest" description="Disordered" evidence="1">
    <location>
        <begin position="70"/>
        <end position="97"/>
    </location>
</feature>
<feature type="compositionally biased region" description="Basic and acidic residues" evidence="1">
    <location>
        <begin position="75"/>
        <end position="97"/>
    </location>
</feature>
<name>A0A562DIW2_RHORH</name>